<keyword evidence="1" id="KW-0472">Membrane</keyword>
<organism evidence="2 3">
    <name type="scientific">Dethiobacter alkaliphilus AHT 1</name>
    <dbReference type="NCBI Taxonomy" id="555088"/>
    <lineage>
        <taxon>Bacteria</taxon>
        <taxon>Bacillati</taxon>
        <taxon>Bacillota</taxon>
        <taxon>Dethiobacteria</taxon>
        <taxon>Dethiobacterales</taxon>
        <taxon>Dethiobacteraceae</taxon>
        <taxon>Dethiobacter</taxon>
    </lineage>
</organism>
<gene>
    <name evidence="2" type="ORF">DealDRAFT_0747</name>
</gene>
<dbReference type="InterPro" id="IPR014245">
    <property type="entry name" value="Spore_III_AF"/>
</dbReference>
<dbReference type="RefSeq" id="WP_008514994.1">
    <property type="nucleotide sequence ID" value="NZ_ACJM01000003.1"/>
</dbReference>
<dbReference type="STRING" id="555088.DealDRAFT_0747"/>
<dbReference type="EMBL" id="ACJM01000003">
    <property type="protein sequence ID" value="EEG78332.1"/>
    <property type="molecule type" value="Genomic_DNA"/>
</dbReference>
<keyword evidence="1" id="KW-0812">Transmembrane</keyword>
<dbReference type="eggNOG" id="ENOG50338QT">
    <property type="taxonomic scope" value="Bacteria"/>
</dbReference>
<keyword evidence="1" id="KW-1133">Transmembrane helix</keyword>
<sequence>MLAMLSDMVRNIVVLIILVTILELMLPKNRFRPFLNMVVGLVLMLMLLTPIRSAIQMPGALDPVWEMRLAITEEEVEARQAMLEQLNWDLALEQYQDMVQGKILAVLEDEGYAVLELDMEVEEDAGHIEFGYPQKLEILAQEKKVPDEGFGRVEEIKIELGRDTWEVPRDSQRSQWLERIVATALEIELEKVSVYVLNAD</sequence>
<dbReference type="Pfam" id="PF09581">
    <property type="entry name" value="Spore_III_AF"/>
    <property type="match status" value="1"/>
</dbReference>
<evidence type="ECO:0000313" key="3">
    <source>
        <dbReference type="Proteomes" id="UP000006443"/>
    </source>
</evidence>
<name>C0GE38_DETAL</name>
<proteinExistence type="predicted"/>
<feature type="transmembrane region" description="Helical" evidence="1">
    <location>
        <begin position="12"/>
        <end position="28"/>
    </location>
</feature>
<reference evidence="2 3" key="1">
    <citation type="submission" date="2009-02" db="EMBL/GenBank/DDBJ databases">
        <title>Sequencing of the draft genome and assembly of Dethiobacter alkaliphilus AHT 1.</title>
        <authorList>
            <consortium name="US DOE Joint Genome Institute (JGI-PGF)"/>
            <person name="Lucas S."/>
            <person name="Copeland A."/>
            <person name="Lapidus A."/>
            <person name="Glavina del Rio T."/>
            <person name="Dalin E."/>
            <person name="Tice H."/>
            <person name="Bruce D."/>
            <person name="Goodwin L."/>
            <person name="Pitluck S."/>
            <person name="Larimer F."/>
            <person name="Land M.L."/>
            <person name="Hauser L."/>
            <person name="Muyzer G."/>
        </authorList>
    </citation>
    <scope>NUCLEOTIDE SEQUENCE [LARGE SCALE GENOMIC DNA]</scope>
    <source>
        <strain evidence="2 3">AHT 1</strain>
    </source>
</reference>
<dbReference type="AlphaFoldDB" id="C0GE38"/>
<evidence type="ECO:0000256" key="1">
    <source>
        <dbReference type="SAM" id="Phobius"/>
    </source>
</evidence>
<accession>C0GE38</accession>
<evidence type="ECO:0008006" key="4">
    <source>
        <dbReference type="Google" id="ProtNLM"/>
    </source>
</evidence>
<dbReference type="Proteomes" id="UP000006443">
    <property type="component" value="Unassembled WGS sequence"/>
</dbReference>
<comment type="caution">
    <text evidence="2">The sequence shown here is derived from an EMBL/GenBank/DDBJ whole genome shotgun (WGS) entry which is preliminary data.</text>
</comment>
<evidence type="ECO:0000313" key="2">
    <source>
        <dbReference type="EMBL" id="EEG78332.1"/>
    </source>
</evidence>
<protein>
    <recommendedName>
        <fullName evidence="4">Stage III sporulation protein AF</fullName>
    </recommendedName>
</protein>
<feature type="transmembrane region" description="Helical" evidence="1">
    <location>
        <begin position="34"/>
        <end position="51"/>
    </location>
</feature>
<keyword evidence="3" id="KW-1185">Reference proteome</keyword>